<evidence type="ECO:0000313" key="2">
    <source>
        <dbReference type="EMBL" id="NSL50955.1"/>
    </source>
</evidence>
<accession>A0A8J8GBN1</accession>
<comment type="caution">
    <text evidence="2">The sequence shown here is derived from an EMBL/GenBank/DDBJ whole genome shotgun (WGS) entry which is preliminary data.</text>
</comment>
<sequence>MVIHIFTGVSFWLIEDASIRRPRAYVSQFGTTALHLRNPFIVAFWSFAFPGCGHLLQKRLLKGIAFICWETIVNTNAKVNLSIMYTMHGKFEEAIQTINIKWFLLYMAIYVFTIWDSYRGTVELNKQYLLANREDGLIRPLTLNLFDINLLDKRLPLIALLFSFLAPGMGHLYVQDVILGLFIIALIIVILYFSNALPAVHYTFTGDFSHAIEIIDMQWFMYLPSFYLFVIYHAYVSTIEYNKLFEKAQSKYLRVTYQNPNFASNLREFFDKQ</sequence>
<protein>
    <submittedName>
        <fullName evidence="2">Uncharacterized protein</fullName>
    </submittedName>
</protein>
<name>A0A8J8GBN1_9BACI</name>
<keyword evidence="3" id="KW-1185">Reference proteome</keyword>
<feature type="transmembrane region" description="Helical" evidence="1">
    <location>
        <begin position="155"/>
        <end position="174"/>
    </location>
</feature>
<evidence type="ECO:0000256" key="1">
    <source>
        <dbReference type="SAM" id="Phobius"/>
    </source>
</evidence>
<evidence type="ECO:0000313" key="3">
    <source>
        <dbReference type="Proteomes" id="UP000625804"/>
    </source>
</evidence>
<keyword evidence="1" id="KW-0472">Membrane</keyword>
<feature type="transmembrane region" description="Helical" evidence="1">
    <location>
        <begin position="181"/>
        <end position="199"/>
    </location>
</feature>
<organism evidence="2 3">
    <name type="scientific">Calidifontibacillus erzurumensis</name>
    <dbReference type="NCBI Taxonomy" id="2741433"/>
    <lineage>
        <taxon>Bacteria</taxon>
        <taxon>Bacillati</taxon>
        <taxon>Bacillota</taxon>
        <taxon>Bacilli</taxon>
        <taxon>Bacillales</taxon>
        <taxon>Bacillaceae</taxon>
        <taxon>Calidifontibacillus/Schinkia group</taxon>
        <taxon>Calidifontibacillus</taxon>
    </lineage>
</organism>
<reference evidence="2" key="1">
    <citation type="submission" date="2020-06" db="EMBL/GenBank/DDBJ databases">
        <title>A novel thermopfilic bacterium from Erzurum, Turkey.</title>
        <authorList>
            <person name="Adiguzel A."/>
            <person name="Ay H."/>
            <person name="Baltaci M.O."/>
        </authorList>
    </citation>
    <scope>NUCLEOTIDE SEQUENCE</scope>
    <source>
        <strain evidence="2">P2</strain>
    </source>
</reference>
<keyword evidence="1" id="KW-0812">Transmembrane</keyword>
<keyword evidence="1" id="KW-1133">Transmembrane helix</keyword>
<dbReference type="Proteomes" id="UP000625804">
    <property type="component" value="Unassembled WGS sequence"/>
</dbReference>
<feature type="transmembrane region" description="Helical" evidence="1">
    <location>
        <begin position="219"/>
        <end position="236"/>
    </location>
</feature>
<feature type="transmembrane region" description="Helical" evidence="1">
    <location>
        <begin position="100"/>
        <end position="118"/>
    </location>
</feature>
<proteinExistence type="predicted"/>
<dbReference type="EMBL" id="JABTTE010000003">
    <property type="protein sequence ID" value="NSL50955.1"/>
    <property type="molecule type" value="Genomic_DNA"/>
</dbReference>
<gene>
    <name evidence="2" type="ORF">HR057_04145</name>
</gene>
<dbReference type="AlphaFoldDB" id="A0A8J8GBN1"/>